<evidence type="ECO:0000256" key="5">
    <source>
        <dbReference type="ARBA" id="ARBA00023002"/>
    </source>
</evidence>
<evidence type="ECO:0000256" key="3">
    <source>
        <dbReference type="ARBA" id="ARBA00022617"/>
    </source>
</evidence>
<keyword evidence="11" id="KW-1185">Reference proteome</keyword>
<evidence type="ECO:0000256" key="8">
    <source>
        <dbReference type="PIRSR" id="PIRSR602401-1"/>
    </source>
</evidence>
<dbReference type="PRINTS" id="PR00463">
    <property type="entry name" value="EP450I"/>
</dbReference>
<dbReference type="PANTHER" id="PTHR46300:SF1">
    <property type="entry name" value="P450, PUTATIVE (EUROFUNG)-RELATED"/>
    <property type="match status" value="1"/>
</dbReference>
<evidence type="ECO:0000256" key="6">
    <source>
        <dbReference type="ARBA" id="ARBA00023004"/>
    </source>
</evidence>
<dbReference type="Pfam" id="PF00067">
    <property type="entry name" value="p450"/>
    <property type="match status" value="1"/>
</dbReference>
<dbReference type="GO" id="GO:0016705">
    <property type="term" value="F:oxidoreductase activity, acting on paired donors, with incorporation or reduction of molecular oxygen"/>
    <property type="evidence" value="ECO:0007669"/>
    <property type="project" value="InterPro"/>
</dbReference>
<keyword evidence="4 8" id="KW-0479">Metal-binding</keyword>
<comment type="cofactor">
    <cofactor evidence="1 8">
        <name>heme</name>
        <dbReference type="ChEBI" id="CHEBI:30413"/>
    </cofactor>
</comment>
<reference evidence="10" key="1">
    <citation type="submission" date="2015-06" db="EMBL/GenBank/DDBJ databases">
        <authorList>
            <person name="Nguyen H."/>
        </authorList>
    </citation>
    <scope>NUCLEOTIDE SEQUENCE</scope>
    <source>
        <strain evidence="10">DAOM 180753</strain>
    </source>
</reference>
<dbReference type="AlphaFoldDB" id="A0AAI9XBA0"/>
<name>A0AAI9XBA0_PENTH</name>
<dbReference type="InterPro" id="IPR036396">
    <property type="entry name" value="Cyt_P450_sf"/>
</dbReference>
<protein>
    <recommendedName>
        <fullName evidence="12">Cytochrome P450</fullName>
    </recommendedName>
</protein>
<sequence length="140" mass="15661">MGYRIPEGALIFSNQWALNMEESVYEDPMSFKPERWLENPTLPSPFIFGFGKRACPGQSISMDSLSIAMASMMWAFDFYDNKIIEDLGRPPSLVDEGPQIAGIQARCRGPSHVALIEQEWFATNTDPSTELDRIGKALGL</sequence>
<feature type="binding site" description="axial binding residue" evidence="8">
    <location>
        <position position="55"/>
    </location>
    <ligand>
        <name>heme</name>
        <dbReference type="ChEBI" id="CHEBI:30413"/>
    </ligand>
    <ligandPart>
        <name>Fe</name>
        <dbReference type="ChEBI" id="CHEBI:18248"/>
    </ligandPart>
</feature>
<comment type="similarity">
    <text evidence="2 9">Belongs to the cytochrome P450 family.</text>
</comment>
<evidence type="ECO:0000313" key="10">
    <source>
        <dbReference type="EMBL" id="KAJ9489823.1"/>
    </source>
</evidence>
<evidence type="ECO:0000256" key="2">
    <source>
        <dbReference type="ARBA" id="ARBA00010617"/>
    </source>
</evidence>
<dbReference type="InterPro" id="IPR017972">
    <property type="entry name" value="Cyt_P450_CS"/>
</dbReference>
<evidence type="ECO:0000256" key="1">
    <source>
        <dbReference type="ARBA" id="ARBA00001971"/>
    </source>
</evidence>
<dbReference type="InterPro" id="IPR002401">
    <property type="entry name" value="Cyt_P450_E_grp-I"/>
</dbReference>
<evidence type="ECO:0000313" key="11">
    <source>
        <dbReference type="Proteomes" id="UP001227192"/>
    </source>
</evidence>
<evidence type="ECO:0000256" key="7">
    <source>
        <dbReference type="ARBA" id="ARBA00023033"/>
    </source>
</evidence>
<dbReference type="SUPFAM" id="SSF48264">
    <property type="entry name" value="Cytochrome P450"/>
    <property type="match status" value="1"/>
</dbReference>
<comment type="caution">
    <text evidence="10">The sequence shown here is derived from an EMBL/GenBank/DDBJ whole genome shotgun (WGS) entry which is preliminary data.</text>
</comment>
<dbReference type="Proteomes" id="UP001227192">
    <property type="component" value="Unassembled WGS sequence"/>
</dbReference>
<accession>A0AAI9XBA0</accession>
<dbReference type="EMBL" id="LACB01000073">
    <property type="protein sequence ID" value="KAJ9489823.1"/>
    <property type="molecule type" value="Genomic_DNA"/>
</dbReference>
<dbReference type="Gene3D" id="1.10.630.10">
    <property type="entry name" value="Cytochrome P450"/>
    <property type="match status" value="1"/>
</dbReference>
<keyword evidence="6 8" id="KW-0408">Iron</keyword>
<organism evidence="10 11">
    <name type="scientific">Penicillium thymicola</name>
    <dbReference type="NCBI Taxonomy" id="293382"/>
    <lineage>
        <taxon>Eukaryota</taxon>
        <taxon>Fungi</taxon>
        <taxon>Dikarya</taxon>
        <taxon>Ascomycota</taxon>
        <taxon>Pezizomycotina</taxon>
        <taxon>Eurotiomycetes</taxon>
        <taxon>Eurotiomycetidae</taxon>
        <taxon>Eurotiales</taxon>
        <taxon>Aspergillaceae</taxon>
        <taxon>Penicillium</taxon>
    </lineage>
</organism>
<proteinExistence type="inferred from homology"/>
<keyword evidence="5 9" id="KW-0560">Oxidoreductase</keyword>
<dbReference type="GO" id="GO:0020037">
    <property type="term" value="F:heme binding"/>
    <property type="evidence" value="ECO:0007669"/>
    <property type="project" value="InterPro"/>
</dbReference>
<reference evidence="10" key="2">
    <citation type="journal article" date="2016" name="Fungal Biol.">
        <title>Ochratoxin A production by Penicillium thymicola.</title>
        <authorList>
            <person name="Nguyen H.D.T."/>
            <person name="McMullin D.R."/>
            <person name="Ponomareva E."/>
            <person name="Riley R."/>
            <person name="Pomraning K.R."/>
            <person name="Baker S.E."/>
            <person name="Seifert K.A."/>
        </authorList>
    </citation>
    <scope>NUCLEOTIDE SEQUENCE</scope>
    <source>
        <strain evidence="10">DAOM 180753</strain>
    </source>
</reference>
<dbReference type="GO" id="GO:0004497">
    <property type="term" value="F:monooxygenase activity"/>
    <property type="evidence" value="ECO:0007669"/>
    <property type="project" value="UniProtKB-KW"/>
</dbReference>
<dbReference type="PANTHER" id="PTHR46300">
    <property type="entry name" value="P450, PUTATIVE (EUROFUNG)-RELATED-RELATED"/>
    <property type="match status" value="1"/>
</dbReference>
<dbReference type="PROSITE" id="PS00086">
    <property type="entry name" value="CYTOCHROME_P450"/>
    <property type="match status" value="1"/>
</dbReference>
<dbReference type="InterPro" id="IPR001128">
    <property type="entry name" value="Cyt_P450"/>
</dbReference>
<evidence type="ECO:0000256" key="4">
    <source>
        <dbReference type="ARBA" id="ARBA00022723"/>
    </source>
</evidence>
<keyword evidence="3 8" id="KW-0349">Heme</keyword>
<gene>
    <name evidence="10" type="ORF">VN97_g3431</name>
</gene>
<dbReference type="GO" id="GO:0043386">
    <property type="term" value="P:mycotoxin biosynthetic process"/>
    <property type="evidence" value="ECO:0007669"/>
    <property type="project" value="UniProtKB-ARBA"/>
</dbReference>
<dbReference type="GO" id="GO:0005506">
    <property type="term" value="F:iron ion binding"/>
    <property type="evidence" value="ECO:0007669"/>
    <property type="project" value="InterPro"/>
</dbReference>
<evidence type="ECO:0000256" key="9">
    <source>
        <dbReference type="RuleBase" id="RU000461"/>
    </source>
</evidence>
<keyword evidence="7 9" id="KW-0503">Monooxygenase</keyword>
<dbReference type="InterPro" id="IPR050364">
    <property type="entry name" value="Cytochrome_P450_fung"/>
</dbReference>
<evidence type="ECO:0008006" key="12">
    <source>
        <dbReference type="Google" id="ProtNLM"/>
    </source>
</evidence>